<comment type="caution">
    <text evidence="2">The sequence shown here is derived from an EMBL/GenBank/DDBJ whole genome shotgun (WGS) entry which is preliminary data.</text>
</comment>
<feature type="transmembrane region" description="Helical" evidence="1">
    <location>
        <begin position="7"/>
        <end position="29"/>
    </location>
</feature>
<protein>
    <submittedName>
        <fullName evidence="2">Uncharacterized protein</fullName>
    </submittedName>
</protein>
<evidence type="ECO:0000313" key="2">
    <source>
        <dbReference type="EMBL" id="OGM10616.1"/>
    </source>
</evidence>
<keyword evidence="1" id="KW-0812">Transmembrane</keyword>
<dbReference type="EMBL" id="MGFQ01000004">
    <property type="protein sequence ID" value="OGM10616.1"/>
    <property type="molecule type" value="Genomic_DNA"/>
</dbReference>
<dbReference type="AlphaFoldDB" id="A0A1F7X6A0"/>
<proteinExistence type="predicted"/>
<evidence type="ECO:0000256" key="1">
    <source>
        <dbReference type="SAM" id="Phobius"/>
    </source>
</evidence>
<keyword evidence="1" id="KW-0472">Membrane</keyword>
<keyword evidence="1" id="KW-1133">Transmembrane helix</keyword>
<reference evidence="2 3" key="1">
    <citation type="journal article" date="2016" name="Nat. Commun.">
        <title>Thousands of microbial genomes shed light on interconnected biogeochemical processes in an aquifer system.</title>
        <authorList>
            <person name="Anantharaman K."/>
            <person name="Brown C.T."/>
            <person name="Hug L.A."/>
            <person name="Sharon I."/>
            <person name="Castelle C.J."/>
            <person name="Probst A.J."/>
            <person name="Thomas B.C."/>
            <person name="Singh A."/>
            <person name="Wilkins M.J."/>
            <person name="Karaoz U."/>
            <person name="Brodie E.L."/>
            <person name="Williams K.H."/>
            <person name="Hubbard S.S."/>
            <person name="Banfield J.F."/>
        </authorList>
    </citation>
    <scope>NUCLEOTIDE SEQUENCE [LARGE SCALE GENOMIC DNA]</scope>
</reference>
<accession>A0A1F7X6A0</accession>
<evidence type="ECO:0000313" key="3">
    <source>
        <dbReference type="Proteomes" id="UP000176939"/>
    </source>
</evidence>
<name>A0A1F7X6A0_9BACT</name>
<organism evidence="2 3">
    <name type="scientific">Candidatus Woesebacteria bacterium RBG_13_36_22</name>
    <dbReference type="NCBI Taxonomy" id="1802478"/>
    <lineage>
        <taxon>Bacteria</taxon>
        <taxon>Candidatus Woeseibacteriota</taxon>
    </lineage>
</organism>
<sequence>MWQIVKWFLLIITLLLLGIILIAFVYYHLYMQMNPKTRAAAESAFQSGVTIEDEQNDFVMMETNKEEPNENNPSPYRLQYLDIKLLQLGADDNYIYYKVTFQEMIPRSGTKVGNDQILDPGMKLNLVDNQNQDYAILDLGYSYLPLGLSNIGTYYFYGPTGIIWPEEKRFLHQDHDSKIFGGPGYEYVMGAFPLKKLGLSINQEVNLALSIEARSRKYSHAAVDNLGGEGKIPGIITWKIGSKQFVIDNQRRGQGY</sequence>
<dbReference type="Proteomes" id="UP000176939">
    <property type="component" value="Unassembled WGS sequence"/>
</dbReference>
<gene>
    <name evidence="2" type="ORF">A2Z67_05325</name>
</gene>